<reference evidence="12" key="1">
    <citation type="journal article" date="2019" name="Int. J. Syst. Evol. Microbiol.">
        <title>The Global Catalogue of Microorganisms (GCM) 10K type strain sequencing project: providing services to taxonomists for standard genome sequencing and annotation.</title>
        <authorList>
            <consortium name="The Broad Institute Genomics Platform"/>
            <consortium name="The Broad Institute Genome Sequencing Center for Infectious Disease"/>
            <person name="Wu L."/>
            <person name="Ma J."/>
        </authorList>
    </citation>
    <scope>NUCLEOTIDE SEQUENCE [LARGE SCALE GENOMIC DNA]</scope>
    <source>
        <strain evidence="12">JCM 30234</strain>
    </source>
</reference>
<dbReference type="InterPro" id="IPR050106">
    <property type="entry name" value="HistidinolP_aminotransfase"/>
</dbReference>
<evidence type="ECO:0000256" key="3">
    <source>
        <dbReference type="ARBA" id="ARBA00011738"/>
    </source>
</evidence>
<evidence type="ECO:0000313" key="12">
    <source>
        <dbReference type="Proteomes" id="UP001596620"/>
    </source>
</evidence>
<dbReference type="HAMAP" id="MF_01023">
    <property type="entry name" value="HisC_aminotrans_2"/>
    <property type="match status" value="1"/>
</dbReference>
<comment type="cofactor">
    <cofactor evidence="1 9">
        <name>pyridoxal 5'-phosphate</name>
        <dbReference type="ChEBI" id="CHEBI:597326"/>
    </cofactor>
</comment>
<dbReference type="SUPFAM" id="SSF53383">
    <property type="entry name" value="PLP-dependent transferases"/>
    <property type="match status" value="1"/>
</dbReference>
<evidence type="ECO:0000256" key="8">
    <source>
        <dbReference type="ARBA" id="ARBA00047481"/>
    </source>
</evidence>
<evidence type="ECO:0000313" key="11">
    <source>
        <dbReference type="EMBL" id="MFC7747247.1"/>
    </source>
</evidence>
<dbReference type="PANTHER" id="PTHR43643:SF3">
    <property type="entry name" value="HISTIDINOL-PHOSPHATE AMINOTRANSFERASE"/>
    <property type="match status" value="1"/>
</dbReference>
<gene>
    <name evidence="9 11" type="primary">hisC</name>
    <name evidence="11" type="ORF">ACFQU8_08350</name>
</gene>
<organism evidence="11 12">
    <name type="scientific">Lentibacillus kimchii</name>
    <dbReference type="NCBI Taxonomy" id="1542911"/>
    <lineage>
        <taxon>Bacteria</taxon>
        <taxon>Bacillati</taxon>
        <taxon>Bacillota</taxon>
        <taxon>Bacilli</taxon>
        <taxon>Bacillales</taxon>
        <taxon>Bacillaceae</taxon>
        <taxon>Lentibacillus</taxon>
    </lineage>
</organism>
<comment type="caution">
    <text evidence="11">The sequence shown here is derived from an EMBL/GenBank/DDBJ whole genome shotgun (WGS) entry which is preliminary data.</text>
</comment>
<feature type="modified residue" description="N6-(pyridoxal phosphate)lysine" evidence="9">
    <location>
        <position position="210"/>
    </location>
</feature>
<dbReference type="GO" id="GO:0004400">
    <property type="term" value="F:histidinol-phosphate transaminase activity"/>
    <property type="evidence" value="ECO:0007669"/>
    <property type="project" value="UniProtKB-EC"/>
</dbReference>
<dbReference type="Pfam" id="PF00155">
    <property type="entry name" value="Aminotran_1_2"/>
    <property type="match status" value="1"/>
</dbReference>
<keyword evidence="7 9" id="KW-0368">Histidine biosynthesis</keyword>
<evidence type="ECO:0000256" key="9">
    <source>
        <dbReference type="HAMAP-Rule" id="MF_01023"/>
    </source>
</evidence>
<feature type="domain" description="Aminotransferase class I/classII large" evidence="10">
    <location>
        <begin position="25"/>
        <end position="347"/>
    </location>
</feature>
<dbReference type="PROSITE" id="PS00599">
    <property type="entry name" value="AA_TRANSFER_CLASS_2"/>
    <property type="match status" value="1"/>
</dbReference>
<keyword evidence="9" id="KW-0028">Amino-acid biosynthesis</keyword>
<dbReference type="EC" id="2.6.1.9" evidence="9"/>
<dbReference type="EMBL" id="JBHTGR010000017">
    <property type="protein sequence ID" value="MFC7747247.1"/>
    <property type="molecule type" value="Genomic_DNA"/>
</dbReference>
<keyword evidence="4 9" id="KW-0032">Aminotransferase</keyword>
<name>A0ABW2UTL2_9BACI</name>
<dbReference type="RefSeq" id="WP_382358766.1">
    <property type="nucleotide sequence ID" value="NZ_JBHTGR010000017.1"/>
</dbReference>
<dbReference type="Gene3D" id="3.40.640.10">
    <property type="entry name" value="Type I PLP-dependent aspartate aminotransferase-like (Major domain)"/>
    <property type="match status" value="1"/>
</dbReference>
<comment type="subunit">
    <text evidence="3 9">Homodimer.</text>
</comment>
<dbReference type="CDD" id="cd00609">
    <property type="entry name" value="AAT_like"/>
    <property type="match status" value="1"/>
</dbReference>
<proteinExistence type="inferred from homology"/>
<comment type="catalytic activity">
    <reaction evidence="8 9">
        <text>L-histidinol phosphate + 2-oxoglutarate = 3-(imidazol-4-yl)-2-oxopropyl phosphate + L-glutamate</text>
        <dbReference type="Rhea" id="RHEA:23744"/>
        <dbReference type="ChEBI" id="CHEBI:16810"/>
        <dbReference type="ChEBI" id="CHEBI:29985"/>
        <dbReference type="ChEBI" id="CHEBI:57766"/>
        <dbReference type="ChEBI" id="CHEBI:57980"/>
        <dbReference type="EC" id="2.6.1.9"/>
    </reaction>
</comment>
<keyword evidence="6 9" id="KW-0663">Pyridoxal phosphate</keyword>
<comment type="pathway">
    <text evidence="2 9">Amino-acid biosynthesis; L-histidine biosynthesis; L-histidine from 5-phospho-alpha-D-ribose 1-diphosphate: step 7/9.</text>
</comment>
<dbReference type="InterPro" id="IPR015424">
    <property type="entry name" value="PyrdxlP-dep_Trfase"/>
</dbReference>
<evidence type="ECO:0000256" key="2">
    <source>
        <dbReference type="ARBA" id="ARBA00005011"/>
    </source>
</evidence>
<sequence length="351" mass="39458">MSKFWSEALKRTEPYVPGEQPSQSDILKLNTNENPYPPSPHVVEAIQAAAQQQLQRYPPPSLDYLRETIAADQQLHKENVFVGNGSDEVLAFSFMAFFDPGRPILFPEVSYSFYPVYAQLFNIPYQEVPLTTDFRLPAEAFFQAEGGVIFPNPNAPTSVYLPLERIEAILQHNPDQVVIIDEAYIDFAEASAVPLINTYANLLIVQTMSKSRSLAGLRVGFALGQPELIEGLLRLKDSFNSYTVDRLAIAGAAAALEDRDYFAETTRQIIATREWFAGELKSRGFSVLPSQTNFVFVRHPAYEAGALYEQLKQRGIMVRHFNKPQIKDYLRITIGTQDNMKEVLAALDELG</sequence>
<accession>A0ABW2UTL2</accession>
<dbReference type="InterPro" id="IPR004839">
    <property type="entry name" value="Aminotransferase_I/II_large"/>
</dbReference>
<protein>
    <recommendedName>
        <fullName evidence="9">Histidinol-phosphate aminotransferase</fullName>
        <ecNumber evidence="9">2.6.1.9</ecNumber>
    </recommendedName>
    <alternativeName>
        <fullName evidence="9">Imidazole acetol-phosphate transaminase</fullName>
    </alternativeName>
</protein>
<comment type="similarity">
    <text evidence="9">Belongs to the class-II pyridoxal-phosphate-dependent aminotransferase family. Histidinol-phosphate aminotransferase subfamily.</text>
</comment>
<evidence type="ECO:0000256" key="5">
    <source>
        <dbReference type="ARBA" id="ARBA00022679"/>
    </source>
</evidence>
<dbReference type="InterPro" id="IPR015421">
    <property type="entry name" value="PyrdxlP-dep_Trfase_major"/>
</dbReference>
<evidence type="ECO:0000256" key="4">
    <source>
        <dbReference type="ARBA" id="ARBA00022576"/>
    </source>
</evidence>
<dbReference type="InterPro" id="IPR005861">
    <property type="entry name" value="HisP_aminotrans"/>
</dbReference>
<keyword evidence="12" id="KW-1185">Reference proteome</keyword>
<evidence type="ECO:0000256" key="7">
    <source>
        <dbReference type="ARBA" id="ARBA00023102"/>
    </source>
</evidence>
<dbReference type="InterPro" id="IPR015422">
    <property type="entry name" value="PyrdxlP-dep_Trfase_small"/>
</dbReference>
<dbReference type="Proteomes" id="UP001596620">
    <property type="component" value="Unassembled WGS sequence"/>
</dbReference>
<dbReference type="InterPro" id="IPR001917">
    <property type="entry name" value="Aminotrans_II_pyridoxalP_BS"/>
</dbReference>
<evidence type="ECO:0000256" key="6">
    <source>
        <dbReference type="ARBA" id="ARBA00022898"/>
    </source>
</evidence>
<evidence type="ECO:0000256" key="1">
    <source>
        <dbReference type="ARBA" id="ARBA00001933"/>
    </source>
</evidence>
<dbReference type="Gene3D" id="3.90.1150.10">
    <property type="entry name" value="Aspartate Aminotransferase, domain 1"/>
    <property type="match status" value="1"/>
</dbReference>
<dbReference type="NCBIfam" id="TIGR01141">
    <property type="entry name" value="hisC"/>
    <property type="match status" value="1"/>
</dbReference>
<dbReference type="PANTHER" id="PTHR43643">
    <property type="entry name" value="HISTIDINOL-PHOSPHATE AMINOTRANSFERASE 2"/>
    <property type="match status" value="1"/>
</dbReference>
<evidence type="ECO:0000259" key="10">
    <source>
        <dbReference type="Pfam" id="PF00155"/>
    </source>
</evidence>
<keyword evidence="5 9" id="KW-0808">Transferase</keyword>